<evidence type="ECO:0000256" key="1">
    <source>
        <dbReference type="SAM" id="Coils"/>
    </source>
</evidence>
<protein>
    <submittedName>
        <fullName evidence="2">Uncharacterized protein</fullName>
    </submittedName>
</protein>
<comment type="caution">
    <text evidence="2">The sequence shown here is derived from an EMBL/GenBank/DDBJ whole genome shotgun (WGS) entry which is preliminary data.</text>
</comment>
<feature type="coiled-coil region" evidence="1">
    <location>
        <begin position="15"/>
        <end position="42"/>
    </location>
</feature>
<sequence length="147" mass="16479">MVKSSSSLENEPCCSKACKKNIDSLNSQITELSEKLGDTKNMLYHYKLGLSQVEGKLVDFKNQEVKYYEKIRGLEFKVESRANRIESLTNEIELLKKEKEGLESKLTGFKSATKDLDNLIGSQRSNKIKEGLGYSVVPPSCSSLFSS</sequence>
<name>A0A6L2P201_TANCI</name>
<accession>A0A6L2P201</accession>
<evidence type="ECO:0000313" key="2">
    <source>
        <dbReference type="EMBL" id="GEU92541.1"/>
    </source>
</evidence>
<dbReference type="AlphaFoldDB" id="A0A6L2P201"/>
<dbReference type="Gene3D" id="1.10.287.1490">
    <property type="match status" value="1"/>
</dbReference>
<gene>
    <name evidence="2" type="ORF">Tci_064519</name>
</gene>
<keyword evidence="1" id="KW-0175">Coiled coil</keyword>
<feature type="coiled-coil region" evidence="1">
    <location>
        <begin position="78"/>
        <end position="112"/>
    </location>
</feature>
<dbReference type="EMBL" id="BKCJ010010651">
    <property type="protein sequence ID" value="GEU92541.1"/>
    <property type="molecule type" value="Genomic_DNA"/>
</dbReference>
<organism evidence="2">
    <name type="scientific">Tanacetum cinerariifolium</name>
    <name type="common">Dalmatian daisy</name>
    <name type="synonym">Chrysanthemum cinerariifolium</name>
    <dbReference type="NCBI Taxonomy" id="118510"/>
    <lineage>
        <taxon>Eukaryota</taxon>
        <taxon>Viridiplantae</taxon>
        <taxon>Streptophyta</taxon>
        <taxon>Embryophyta</taxon>
        <taxon>Tracheophyta</taxon>
        <taxon>Spermatophyta</taxon>
        <taxon>Magnoliopsida</taxon>
        <taxon>eudicotyledons</taxon>
        <taxon>Gunneridae</taxon>
        <taxon>Pentapetalae</taxon>
        <taxon>asterids</taxon>
        <taxon>campanulids</taxon>
        <taxon>Asterales</taxon>
        <taxon>Asteraceae</taxon>
        <taxon>Asteroideae</taxon>
        <taxon>Anthemideae</taxon>
        <taxon>Anthemidinae</taxon>
        <taxon>Tanacetum</taxon>
    </lineage>
</organism>
<proteinExistence type="predicted"/>
<reference evidence="2" key="1">
    <citation type="journal article" date="2019" name="Sci. Rep.">
        <title>Draft genome of Tanacetum cinerariifolium, the natural source of mosquito coil.</title>
        <authorList>
            <person name="Yamashiro T."/>
            <person name="Shiraishi A."/>
            <person name="Satake H."/>
            <person name="Nakayama K."/>
        </authorList>
    </citation>
    <scope>NUCLEOTIDE SEQUENCE</scope>
</reference>